<sequence>MIRLPTASATAAARSVSRAAQTLSASSRLSRNLPSRATSFLRQHGFRFLSVGSSVRIGEETAKVTVPSPPGWYFRDQTVETPQGSNTDPESQTSQSQRDPTKIFDDELARHTVWDTQPLRNSDAIRITDRPQLRIGDDFEASPRKAEGLGKIWPTEPSNQGLGTLHPNRGGFPLKVGETPSFADNSVLRHSEYDAVYIPTFASEPLSRKRLFLSKWKTTSMSFRKQASESLRILSVMIHNPPFPTPLGFDRQLARLAWRQIRSHLSGIERDERILMERFGNSGSVLSETYVEVGIMKLAEGSHKIYLDSKICMEVIDIVLGRKAWKDLDVGLRPWAVRLLGKDFCASVPELVGENGPMKGPNLHLSYLVPRPWDQSSRTDLSGIESADVELTAGVEEKAGYYTESEVVRDILHPVEGESEGTVGSCDAAVELQRDSLNAQVETWSEVGGKDEQSGPTEDIHKDDFSDEVKIVKVKGIETYWQVRTTVGSSKPYYTKRAARRLRDFILRKSDMGEDFTEFLSWKVDHGKEEVVEDESGERGQIVKESAFVDSSAREEIEENDTTQQEVLQRKFFAENPQLVEDLRIMLATKYPFYQNITTRMVEDLVIENTWRDGGNSAGAFFEVLVELEAWPQIQQTGLRYNTGRPYTFLRARDLRCGQGERLTDGIIGYIDPEVKPSRKYEGLAGTIHVDAIIEAKVGRYNALFYNDSTNMADEIRSKRDRALYTIGGHIWDSRYESKSVVSSRADCADRASRAREIWIKRFVYKNSHNTNGKKLSTGGQLVTDAIRMMPHKVIQYQGKPYAVETDFSKLQFIILRPRNEPLGLQPSRSPFRADVRRFDNDRGFLPLTVIRTSAEMADIQAAYLDTFAAVQKWKGFDLVDRTNREWKDVYGHSESQQEDRKELTDTTSLSTTHEPPRFSGPVRSQKAITSQSGFPSLTKLPATPTHVAFYETYTFHFGSLHNSWTSPDATCTRIRTGAPPAPPVPTGSSRTTNPVAPASASPFFYCESFNIETLPTELVHLLGGLLEKKEKAEGGSWIVVAVRLVPRKAFSVTLVQSEYKKPQVFY</sequence>
<name>A0A3N4IIU6_ASCIM</name>
<reference evidence="2 3" key="1">
    <citation type="journal article" date="2018" name="Nat. Ecol. Evol.">
        <title>Pezizomycetes genomes reveal the molecular basis of ectomycorrhizal truffle lifestyle.</title>
        <authorList>
            <person name="Murat C."/>
            <person name="Payen T."/>
            <person name="Noel B."/>
            <person name="Kuo A."/>
            <person name="Morin E."/>
            <person name="Chen J."/>
            <person name="Kohler A."/>
            <person name="Krizsan K."/>
            <person name="Balestrini R."/>
            <person name="Da Silva C."/>
            <person name="Montanini B."/>
            <person name="Hainaut M."/>
            <person name="Levati E."/>
            <person name="Barry K.W."/>
            <person name="Belfiori B."/>
            <person name="Cichocki N."/>
            <person name="Clum A."/>
            <person name="Dockter R.B."/>
            <person name="Fauchery L."/>
            <person name="Guy J."/>
            <person name="Iotti M."/>
            <person name="Le Tacon F."/>
            <person name="Lindquist E.A."/>
            <person name="Lipzen A."/>
            <person name="Malagnac F."/>
            <person name="Mello A."/>
            <person name="Molinier V."/>
            <person name="Miyauchi S."/>
            <person name="Poulain J."/>
            <person name="Riccioni C."/>
            <person name="Rubini A."/>
            <person name="Sitrit Y."/>
            <person name="Splivallo R."/>
            <person name="Traeger S."/>
            <person name="Wang M."/>
            <person name="Zifcakova L."/>
            <person name="Wipf D."/>
            <person name="Zambonelli A."/>
            <person name="Paolocci F."/>
            <person name="Nowrousian M."/>
            <person name="Ottonello S."/>
            <person name="Baldrian P."/>
            <person name="Spatafora J.W."/>
            <person name="Henrissat B."/>
            <person name="Nagy L.G."/>
            <person name="Aury J.M."/>
            <person name="Wincker P."/>
            <person name="Grigoriev I.V."/>
            <person name="Bonfante P."/>
            <person name="Martin F.M."/>
        </authorList>
    </citation>
    <scope>NUCLEOTIDE SEQUENCE [LARGE SCALE GENOMIC DNA]</scope>
    <source>
        <strain evidence="2 3">RN42</strain>
    </source>
</reference>
<feature type="region of interest" description="Disordered" evidence="1">
    <location>
        <begin position="66"/>
        <end position="101"/>
    </location>
</feature>
<dbReference type="AlphaFoldDB" id="A0A3N4IIU6"/>
<feature type="region of interest" description="Disordered" evidence="1">
    <location>
        <begin position="136"/>
        <end position="169"/>
    </location>
</feature>
<dbReference type="Proteomes" id="UP000275078">
    <property type="component" value="Unassembled WGS sequence"/>
</dbReference>
<gene>
    <name evidence="2" type="ORF">BJ508DRAFT_412684</name>
</gene>
<protein>
    <submittedName>
        <fullName evidence="2">Uncharacterized protein</fullName>
    </submittedName>
</protein>
<organism evidence="2 3">
    <name type="scientific">Ascobolus immersus RN42</name>
    <dbReference type="NCBI Taxonomy" id="1160509"/>
    <lineage>
        <taxon>Eukaryota</taxon>
        <taxon>Fungi</taxon>
        <taxon>Dikarya</taxon>
        <taxon>Ascomycota</taxon>
        <taxon>Pezizomycotina</taxon>
        <taxon>Pezizomycetes</taxon>
        <taxon>Pezizales</taxon>
        <taxon>Ascobolaceae</taxon>
        <taxon>Ascobolus</taxon>
    </lineage>
</organism>
<evidence type="ECO:0000313" key="2">
    <source>
        <dbReference type="EMBL" id="RPA84638.1"/>
    </source>
</evidence>
<accession>A0A3N4IIU6</accession>
<feature type="compositionally biased region" description="Polar residues" evidence="1">
    <location>
        <begin position="79"/>
        <end position="98"/>
    </location>
</feature>
<feature type="compositionally biased region" description="Basic and acidic residues" evidence="1">
    <location>
        <begin position="890"/>
        <end position="905"/>
    </location>
</feature>
<feature type="compositionally biased region" description="Basic and acidic residues" evidence="1">
    <location>
        <begin position="136"/>
        <end position="148"/>
    </location>
</feature>
<feature type="region of interest" description="Disordered" evidence="1">
    <location>
        <begin position="890"/>
        <end position="925"/>
    </location>
</feature>
<evidence type="ECO:0000313" key="3">
    <source>
        <dbReference type="Proteomes" id="UP000275078"/>
    </source>
</evidence>
<keyword evidence="3" id="KW-1185">Reference proteome</keyword>
<evidence type="ECO:0000256" key="1">
    <source>
        <dbReference type="SAM" id="MobiDB-lite"/>
    </source>
</evidence>
<proteinExistence type="predicted"/>
<dbReference type="EMBL" id="ML119658">
    <property type="protein sequence ID" value="RPA84638.1"/>
    <property type="molecule type" value="Genomic_DNA"/>
</dbReference>